<reference evidence="2 3" key="1">
    <citation type="submission" date="2014-04" db="EMBL/GenBank/DDBJ databases">
        <title>Evolutionary Origins and Diversification of the Mycorrhizal Mutualists.</title>
        <authorList>
            <consortium name="DOE Joint Genome Institute"/>
            <consortium name="Mycorrhizal Genomics Consortium"/>
            <person name="Kohler A."/>
            <person name="Kuo A."/>
            <person name="Nagy L.G."/>
            <person name="Floudas D."/>
            <person name="Copeland A."/>
            <person name="Barry K.W."/>
            <person name="Cichocki N."/>
            <person name="Veneault-Fourrey C."/>
            <person name="LaButti K."/>
            <person name="Lindquist E.A."/>
            <person name="Lipzen A."/>
            <person name="Lundell T."/>
            <person name="Morin E."/>
            <person name="Murat C."/>
            <person name="Riley R."/>
            <person name="Ohm R."/>
            <person name="Sun H."/>
            <person name="Tunlid A."/>
            <person name="Henrissat B."/>
            <person name="Grigoriev I.V."/>
            <person name="Hibbett D.S."/>
            <person name="Martin F."/>
        </authorList>
    </citation>
    <scope>NUCLEOTIDE SEQUENCE [LARGE SCALE GENOMIC DNA]</scope>
    <source>
        <strain evidence="2 3">FD-317 M1</strain>
    </source>
</reference>
<dbReference type="OrthoDB" id="20872at2759"/>
<accession>A0A0D0B6L9</accession>
<sequence length="290" mass="32423">MAEVFDIISGAVGIAAIFNNCVETFGLIQIGRNFGNDYQTELLTLRMLQSRLSRWGEAIHINDITENDSSPLASATKAQLDLILKTVTHIESLLRESEEMCRKYSPSPNGYTKDDMKEPLHALDRNLASLISRRQQKAQKFRLSPRKLVSWALYSKEHFSKFTSDIKKSLDELEKILLIPEQLQKLKGEEIKLVTDVSIGPDTQVNPIHIFLAVNGGGIKNSIPSNVQIGNLDVEEMARLQNGDVITQSWQGQSIPHLSGSSISVAHLNAKGNARVRNGNVYVDRDPFWD</sequence>
<evidence type="ECO:0000313" key="2">
    <source>
        <dbReference type="EMBL" id="KIK59040.1"/>
    </source>
</evidence>
<dbReference type="AlphaFoldDB" id="A0A0D0B6L9"/>
<keyword evidence="3" id="KW-1185">Reference proteome</keyword>
<feature type="domain" description="Prion-inhibition and propagation HeLo" evidence="1">
    <location>
        <begin position="8"/>
        <end position="197"/>
    </location>
</feature>
<dbReference type="PANTHER" id="PTHR37542:SF3">
    <property type="entry name" value="PRION-INHIBITION AND PROPAGATION HELO DOMAIN-CONTAINING PROTEIN"/>
    <property type="match status" value="1"/>
</dbReference>
<dbReference type="Gene3D" id="1.20.120.1020">
    <property type="entry name" value="Prion-inhibition and propagation, HeLo domain"/>
    <property type="match status" value="1"/>
</dbReference>
<dbReference type="Pfam" id="PF14479">
    <property type="entry name" value="HeLo"/>
    <property type="match status" value="1"/>
</dbReference>
<proteinExistence type="predicted"/>
<dbReference type="InterPro" id="IPR038305">
    <property type="entry name" value="HeLo_sf"/>
</dbReference>
<dbReference type="EMBL" id="KN834781">
    <property type="protein sequence ID" value="KIK59040.1"/>
    <property type="molecule type" value="Genomic_DNA"/>
</dbReference>
<dbReference type="PANTHER" id="PTHR37542">
    <property type="entry name" value="HELO DOMAIN-CONTAINING PROTEIN-RELATED"/>
    <property type="match status" value="1"/>
</dbReference>
<dbReference type="InterPro" id="IPR029498">
    <property type="entry name" value="HeLo_dom"/>
</dbReference>
<protein>
    <recommendedName>
        <fullName evidence="1">Prion-inhibition and propagation HeLo domain-containing protein</fullName>
    </recommendedName>
</protein>
<dbReference type="HOGENOM" id="CLU_058675_0_0_1"/>
<name>A0A0D0B6L9_9AGAR</name>
<organism evidence="2 3">
    <name type="scientific">Collybiopsis luxurians FD-317 M1</name>
    <dbReference type="NCBI Taxonomy" id="944289"/>
    <lineage>
        <taxon>Eukaryota</taxon>
        <taxon>Fungi</taxon>
        <taxon>Dikarya</taxon>
        <taxon>Basidiomycota</taxon>
        <taxon>Agaricomycotina</taxon>
        <taxon>Agaricomycetes</taxon>
        <taxon>Agaricomycetidae</taxon>
        <taxon>Agaricales</taxon>
        <taxon>Marasmiineae</taxon>
        <taxon>Omphalotaceae</taxon>
        <taxon>Collybiopsis</taxon>
        <taxon>Collybiopsis luxurians</taxon>
    </lineage>
</organism>
<evidence type="ECO:0000259" key="1">
    <source>
        <dbReference type="Pfam" id="PF14479"/>
    </source>
</evidence>
<gene>
    <name evidence="2" type="ORF">GYMLUDRAFT_170006</name>
</gene>
<evidence type="ECO:0000313" key="3">
    <source>
        <dbReference type="Proteomes" id="UP000053593"/>
    </source>
</evidence>
<dbReference type="Proteomes" id="UP000053593">
    <property type="component" value="Unassembled WGS sequence"/>
</dbReference>